<dbReference type="EMBL" id="JAJFAZ020000103">
    <property type="protein sequence ID" value="KAI5310941.1"/>
    <property type="molecule type" value="Genomic_DNA"/>
</dbReference>
<evidence type="ECO:0000313" key="3">
    <source>
        <dbReference type="Proteomes" id="UP001054821"/>
    </source>
</evidence>
<proteinExistence type="predicted"/>
<dbReference type="AlphaFoldDB" id="A0AAD4UQZ3"/>
<reference evidence="2 3" key="1">
    <citation type="journal article" date="2022" name="G3 (Bethesda)">
        <title>Whole-genome sequence and methylome profiling of the almond [Prunus dulcis (Mill.) D.A. Webb] cultivar 'Nonpareil'.</title>
        <authorList>
            <person name="D'Amico-Willman K.M."/>
            <person name="Ouma W.Z."/>
            <person name="Meulia T."/>
            <person name="Sideli G.M."/>
            <person name="Gradziel T.M."/>
            <person name="Fresnedo-Ramirez J."/>
        </authorList>
    </citation>
    <scope>NUCLEOTIDE SEQUENCE [LARGE SCALE GENOMIC DNA]</scope>
    <source>
        <strain evidence="2">Clone GOH B32 T37-40</strain>
    </source>
</reference>
<evidence type="ECO:0000313" key="1">
    <source>
        <dbReference type="EMBL" id="KAI5310941.1"/>
    </source>
</evidence>
<dbReference type="Proteomes" id="UP001054821">
    <property type="component" value="Unassembled WGS sequence"/>
</dbReference>
<comment type="caution">
    <text evidence="2">The sequence shown here is derived from an EMBL/GenBank/DDBJ whole genome shotgun (WGS) entry which is preliminary data.</text>
</comment>
<keyword evidence="3" id="KW-1185">Reference proteome</keyword>
<accession>A0AAD4UQZ3</accession>
<gene>
    <name evidence="1" type="ORF">L3X38_040746</name>
    <name evidence="2" type="ORF">L3X38_045486</name>
</gene>
<protein>
    <submittedName>
        <fullName evidence="2">Uncharacterized protein</fullName>
    </submittedName>
</protein>
<evidence type="ECO:0000313" key="2">
    <source>
        <dbReference type="EMBL" id="KAI5310963.1"/>
    </source>
</evidence>
<name>A0AAD4UQZ3_PRUDU</name>
<organism evidence="2 3">
    <name type="scientific">Prunus dulcis</name>
    <name type="common">Almond</name>
    <name type="synonym">Amygdalus dulcis</name>
    <dbReference type="NCBI Taxonomy" id="3755"/>
    <lineage>
        <taxon>Eukaryota</taxon>
        <taxon>Viridiplantae</taxon>
        <taxon>Streptophyta</taxon>
        <taxon>Embryophyta</taxon>
        <taxon>Tracheophyta</taxon>
        <taxon>Spermatophyta</taxon>
        <taxon>Magnoliopsida</taxon>
        <taxon>eudicotyledons</taxon>
        <taxon>Gunneridae</taxon>
        <taxon>Pentapetalae</taxon>
        <taxon>rosids</taxon>
        <taxon>fabids</taxon>
        <taxon>Rosales</taxon>
        <taxon>Rosaceae</taxon>
        <taxon>Amygdaloideae</taxon>
        <taxon>Amygdaleae</taxon>
        <taxon>Prunus</taxon>
    </lineage>
</organism>
<dbReference type="PANTHER" id="PTHR38223:SF1">
    <property type="match status" value="1"/>
</dbReference>
<dbReference type="EMBL" id="JAJFAZ020000100">
    <property type="protein sequence ID" value="KAI5310963.1"/>
    <property type="molecule type" value="Genomic_DNA"/>
</dbReference>
<dbReference type="PANTHER" id="PTHR38223">
    <property type="match status" value="1"/>
</dbReference>
<sequence>MAGLQYNFFPTDFFYPRTAPQAANKPVVLPLQTNKLDHVAAGDLEQLKALAIQRRGVQAVQDLHQTSDITAIYLRQCRRSCQLGTQRHGEDSIQDLALVCCETLCKSLSLGYFEVVESKRILKAVQNRFD</sequence>